<protein>
    <submittedName>
        <fullName evidence="2">Uncharacterized protein</fullName>
    </submittedName>
</protein>
<dbReference type="EMBL" id="BAAAFM010000003">
    <property type="protein sequence ID" value="GAA0206125.1"/>
    <property type="molecule type" value="Genomic_DNA"/>
</dbReference>
<proteinExistence type="predicted"/>
<keyword evidence="3" id="KW-1185">Reference proteome</keyword>
<evidence type="ECO:0000313" key="3">
    <source>
        <dbReference type="Proteomes" id="UP001501221"/>
    </source>
</evidence>
<dbReference type="RefSeq" id="WP_343988031.1">
    <property type="nucleotide sequence ID" value="NZ_BAAAFM010000003.1"/>
</dbReference>
<evidence type="ECO:0000256" key="1">
    <source>
        <dbReference type="SAM" id="Phobius"/>
    </source>
</evidence>
<dbReference type="Proteomes" id="UP001501221">
    <property type="component" value="Unassembled WGS sequence"/>
</dbReference>
<sequence length="42" mass="4625">MKNKSELGTEIDHEYDVEGIFLDVCKAVIGILLIGMVLYAAL</sequence>
<feature type="transmembrane region" description="Helical" evidence="1">
    <location>
        <begin position="20"/>
        <end position="41"/>
    </location>
</feature>
<accession>A0ABN0SYA9</accession>
<evidence type="ECO:0000313" key="2">
    <source>
        <dbReference type="EMBL" id="GAA0206125.1"/>
    </source>
</evidence>
<gene>
    <name evidence="2" type="ORF">GCM10009123_11990</name>
</gene>
<comment type="caution">
    <text evidence="2">The sequence shown here is derived from an EMBL/GenBank/DDBJ whole genome shotgun (WGS) entry which is preliminary data.</text>
</comment>
<keyword evidence="1" id="KW-0472">Membrane</keyword>
<name>A0ABN0SYA9_9GAMM</name>
<keyword evidence="1" id="KW-1133">Transmembrane helix</keyword>
<reference evidence="2 3" key="1">
    <citation type="journal article" date="2019" name="Int. J. Syst. Evol. Microbiol.">
        <title>The Global Catalogue of Microorganisms (GCM) 10K type strain sequencing project: providing services to taxonomists for standard genome sequencing and annotation.</title>
        <authorList>
            <consortium name="The Broad Institute Genomics Platform"/>
            <consortium name="The Broad Institute Genome Sequencing Center for Infectious Disease"/>
            <person name="Wu L."/>
            <person name="Ma J."/>
        </authorList>
    </citation>
    <scope>NUCLEOTIDE SEQUENCE [LARGE SCALE GENOMIC DNA]</scope>
    <source>
        <strain evidence="2 3">JCM 16211</strain>
    </source>
</reference>
<organism evidence="2 3">
    <name type="scientific">Kangiella japonica</name>
    <dbReference type="NCBI Taxonomy" id="647384"/>
    <lineage>
        <taxon>Bacteria</taxon>
        <taxon>Pseudomonadati</taxon>
        <taxon>Pseudomonadota</taxon>
        <taxon>Gammaproteobacteria</taxon>
        <taxon>Kangiellales</taxon>
        <taxon>Kangiellaceae</taxon>
        <taxon>Kangiella</taxon>
    </lineage>
</organism>
<keyword evidence="1" id="KW-0812">Transmembrane</keyword>